<dbReference type="RefSeq" id="WP_074605266.1">
    <property type="nucleotide sequence ID" value="NZ_FNGY01000002.1"/>
</dbReference>
<evidence type="ECO:0000313" key="4">
    <source>
        <dbReference type="Proteomes" id="UP000183200"/>
    </source>
</evidence>
<dbReference type="OrthoDB" id="6397760at2"/>
<dbReference type="Gene3D" id="3.30.750.44">
    <property type="match status" value="1"/>
</dbReference>
<dbReference type="Gene3D" id="3.90.226.10">
    <property type="entry name" value="2-enoyl-CoA Hydratase, Chain A, domain 1"/>
    <property type="match status" value="1"/>
</dbReference>
<organism evidence="3 4">
    <name type="scientific">Pedobacter steynii</name>
    <dbReference type="NCBI Taxonomy" id="430522"/>
    <lineage>
        <taxon>Bacteria</taxon>
        <taxon>Pseudomonadati</taxon>
        <taxon>Bacteroidota</taxon>
        <taxon>Sphingobacteriia</taxon>
        <taxon>Sphingobacteriales</taxon>
        <taxon>Sphingobacteriaceae</taxon>
        <taxon>Pedobacter</taxon>
    </lineage>
</organism>
<gene>
    <name evidence="3" type="ORF">SAMN05421820_102388</name>
</gene>
<accession>A0A1G9NNT8</accession>
<dbReference type="GO" id="GO:0006508">
    <property type="term" value="P:proteolysis"/>
    <property type="evidence" value="ECO:0007669"/>
    <property type="project" value="InterPro"/>
</dbReference>
<dbReference type="AlphaFoldDB" id="A0A1G9NNT8"/>
<feature type="chain" id="PRO_5010161623" evidence="1">
    <location>
        <begin position="21"/>
        <end position="443"/>
    </location>
</feature>
<reference evidence="4" key="1">
    <citation type="submission" date="2016-10" db="EMBL/GenBank/DDBJ databases">
        <authorList>
            <person name="Varghese N."/>
            <person name="Submissions S."/>
        </authorList>
    </citation>
    <scope>NUCLEOTIDE SEQUENCE [LARGE SCALE GENOMIC DNA]</scope>
    <source>
        <strain evidence="4">DSM 19110</strain>
    </source>
</reference>
<dbReference type="InterPro" id="IPR005151">
    <property type="entry name" value="Tail-specific_protease"/>
</dbReference>
<dbReference type="SMART" id="SM00245">
    <property type="entry name" value="TSPc"/>
    <property type="match status" value="1"/>
</dbReference>
<sequence>MKKTCIFLLLALFVLPGKYAFSQVKSDNALSKLQIRSLIDTLRSTLKRHYIFPEQATRMDSYLKTKLLKGGYYKIPDPGKLARQLEKDINAIYYDPHMHIAYEPETPAPTALSPEELSKAQKEQLAVEKDNNFNLQKVEVLPGNVGYFLFNGFTPNVEEVKATMSGALTFLSNTKALIIDLRSNGGGSTANQFASYFFKEKTHLFDQVNSFSKDTISLYTDHLATNQLTLLMPMYILTSKNTASAAEAFTASMQALKRATVIGDTTLGASHATGFFAMSTDFIAKIPYARPISTSTFKDWEGIGVIPNLTVPASQALQRAQEAIYTDLKSKATSDNEKRFFQWAINTLKANEGIPGPNAQVLSRYSGTYAGGIRFYVENGNLLCKNPERGGNDTFTLKPVSESIFLLDENAQVEFVKDQTGNYSSINLLWKDGNISQKSKEAK</sequence>
<keyword evidence="4" id="KW-1185">Reference proteome</keyword>
<feature type="signal peptide" evidence="1">
    <location>
        <begin position="1"/>
        <end position="20"/>
    </location>
</feature>
<dbReference type="Pfam" id="PF11918">
    <property type="entry name" value="Peptidase_S41_N"/>
    <property type="match status" value="1"/>
</dbReference>
<evidence type="ECO:0000256" key="1">
    <source>
        <dbReference type="SAM" id="SignalP"/>
    </source>
</evidence>
<dbReference type="PANTHER" id="PTHR11261">
    <property type="entry name" value="INTERPHOTORECEPTOR RETINOID-BINDING PROTEIN"/>
    <property type="match status" value="1"/>
</dbReference>
<dbReference type="CDD" id="cd07563">
    <property type="entry name" value="Peptidase_S41_IRBP"/>
    <property type="match status" value="1"/>
</dbReference>
<feature type="domain" description="Tail specific protease" evidence="2">
    <location>
        <begin position="113"/>
        <end position="312"/>
    </location>
</feature>
<dbReference type="Proteomes" id="UP000183200">
    <property type="component" value="Unassembled WGS sequence"/>
</dbReference>
<dbReference type="Pfam" id="PF03572">
    <property type="entry name" value="Peptidase_S41"/>
    <property type="match status" value="1"/>
</dbReference>
<evidence type="ECO:0000313" key="3">
    <source>
        <dbReference type="EMBL" id="SDL88011.1"/>
    </source>
</evidence>
<proteinExistence type="predicted"/>
<dbReference type="GO" id="GO:0008236">
    <property type="term" value="F:serine-type peptidase activity"/>
    <property type="evidence" value="ECO:0007669"/>
    <property type="project" value="InterPro"/>
</dbReference>
<dbReference type="InterPro" id="IPR029045">
    <property type="entry name" value="ClpP/crotonase-like_dom_sf"/>
</dbReference>
<dbReference type="PANTHER" id="PTHR11261:SF3">
    <property type="entry name" value="RETINOL-BINDING PROTEIN 3"/>
    <property type="match status" value="1"/>
</dbReference>
<protein>
    <submittedName>
        <fullName evidence="3">N-terminal domain of Peptidase_S41</fullName>
    </submittedName>
</protein>
<name>A0A1G9NNT8_9SPHI</name>
<keyword evidence="1" id="KW-0732">Signal</keyword>
<dbReference type="SUPFAM" id="SSF52096">
    <property type="entry name" value="ClpP/crotonase"/>
    <property type="match status" value="1"/>
</dbReference>
<dbReference type="EMBL" id="FNGY01000002">
    <property type="protein sequence ID" value="SDL88011.1"/>
    <property type="molecule type" value="Genomic_DNA"/>
</dbReference>
<evidence type="ECO:0000259" key="2">
    <source>
        <dbReference type="SMART" id="SM00245"/>
    </source>
</evidence>